<reference evidence="1" key="1">
    <citation type="submission" date="2014-12" db="EMBL/GenBank/DDBJ databases">
        <title>Transcriptional Profiling of Global Gene Expression of Alternatively Activated Macrophages by Retinoic Acid.</title>
        <authorList>
            <person name="Chen C.T."/>
            <person name="McNeel A.K."/>
            <person name="Dawson H.D."/>
        </authorList>
    </citation>
    <scope>NUCLEOTIDE SEQUENCE</scope>
</reference>
<sequence length="81" mass="9075">MLTLPERKRGSLFSMLTYIPKPYTQPLMLSQRQLVKNNDGLKPCSQKGVNPKKELCTMVFPSSGQSSPVAQAPFSHLGFEY</sequence>
<accession>A0A0B8RVW0</accession>
<name>A0A0B8RVW0_PIG</name>
<proteinExistence type="predicted"/>
<dbReference type="EMBL" id="GBZA01000252">
    <property type="protein sequence ID" value="JAG69516.1"/>
    <property type="molecule type" value="Transcribed_RNA"/>
</dbReference>
<organism evidence="1">
    <name type="scientific">Sus scrofa domesticus</name>
    <name type="common">domestic pig</name>
    <dbReference type="NCBI Taxonomy" id="9825"/>
    <lineage>
        <taxon>Eukaryota</taxon>
        <taxon>Metazoa</taxon>
        <taxon>Chordata</taxon>
        <taxon>Craniata</taxon>
        <taxon>Vertebrata</taxon>
        <taxon>Euteleostomi</taxon>
        <taxon>Mammalia</taxon>
        <taxon>Eutheria</taxon>
        <taxon>Laurasiatheria</taxon>
        <taxon>Artiodactyla</taxon>
        <taxon>Suina</taxon>
        <taxon>Suidae</taxon>
        <taxon>Sus</taxon>
    </lineage>
</organism>
<gene>
    <name evidence="1" type="primary">GNG12</name>
</gene>
<dbReference type="AlphaFoldDB" id="A0A0B8RVW0"/>
<evidence type="ECO:0000313" key="1">
    <source>
        <dbReference type="EMBL" id="JAG69516.1"/>
    </source>
</evidence>
<protein>
    <submittedName>
        <fullName evidence="1">Guanine nucleotide binding protein (G protein), gamma 12</fullName>
    </submittedName>
</protein>